<gene>
    <name evidence="1" type="ORF">B296_00013006</name>
</gene>
<name>A0A426Z529_ENSVE</name>
<accession>A0A426Z529</accession>
<protein>
    <submittedName>
        <fullName evidence="1">Uncharacterized protein</fullName>
    </submittedName>
</protein>
<sequence>MKSCHDVVLVIGEEDLRPIRECYSIPEEYVLWAPSGALTNNKGWKARYFFIGSPSWGFIVEWSIHPISNIPPLLSEEESVMVNRLKGILPLSQVTQDMTEMWLVEAGLSPASRGISAFDALSHICRLV</sequence>
<dbReference type="AlphaFoldDB" id="A0A426Z529"/>
<organism evidence="1 2">
    <name type="scientific">Ensete ventricosum</name>
    <name type="common">Abyssinian banana</name>
    <name type="synonym">Musa ensete</name>
    <dbReference type="NCBI Taxonomy" id="4639"/>
    <lineage>
        <taxon>Eukaryota</taxon>
        <taxon>Viridiplantae</taxon>
        <taxon>Streptophyta</taxon>
        <taxon>Embryophyta</taxon>
        <taxon>Tracheophyta</taxon>
        <taxon>Spermatophyta</taxon>
        <taxon>Magnoliopsida</taxon>
        <taxon>Liliopsida</taxon>
        <taxon>Zingiberales</taxon>
        <taxon>Musaceae</taxon>
        <taxon>Ensete</taxon>
    </lineage>
</organism>
<comment type="caution">
    <text evidence="1">The sequence shown here is derived from an EMBL/GenBank/DDBJ whole genome shotgun (WGS) entry which is preliminary data.</text>
</comment>
<reference evidence="1 2" key="1">
    <citation type="journal article" date="2014" name="Agronomy (Basel)">
        <title>A Draft Genome Sequence for Ensete ventricosum, the Drought-Tolerant Tree Against Hunger.</title>
        <authorList>
            <person name="Harrison J."/>
            <person name="Moore K.A."/>
            <person name="Paszkiewicz K."/>
            <person name="Jones T."/>
            <person name="Grant M."/>
            <person name="Ambacheew D."/>
            <person name="Muzemil S."/>
            <person name="Studholme D.J."/>
        </authorList>
    </citation>
    <scope>NUCLEOTIDE SEQUENCE [LARGE SCALE GENOMIC DNA]</scope>
</reference>
<evidence type="ECO:0000313" key="2">
    <source>
        <dbReference type="Proteomes" id="UP000287651"/>
    </source>
</evidence>
<dbReference type="Proteomes" id="UP000287651">
    <property type="component" value="Unassembled WGS sequence"/>
</dbReference>
<evidence type="ECO:0000313" key="1">
    <source>
        <dbReference type="EMBL" id="RRT59087.1"/>
    </source>
</evidence>
<dbReference type="EMBL" id="AMZH03008376">
    <property type="protein sequence ID" value="RRT59087.1"/>
    <property type="molecule type" value="Genomic_DNA"/>
</dbReference>
<proteinExistence type="predicted"/>